<dbReference type="CDD" id="cd17324">
    <property type="entry name" value="MFS_NepI_like"/>
    <property type="match status" value="1"/>
</dbReference>
<dbReference type="Pfam" id="PF07690">
    <property type="entry name" value="MFS_1"/>
    <property type="match status" value="1"/>
</dbReference>
<reference evidence="10 11" key="1">
    <citation type="journal article" date="2019" name="Syst. Appl. Microbiol.">
        <title>Microvirga tunisiensis sp. nov., a root nodule symbiotic bacterium isolated from Lupinus micranthus and L. luteus grown in Northern Tunisia.</title>
        <authorList>
            <person name="Msaddak A."/>
            <person name="Rejili M."/>
            <person name="Duran D."/>
            <person name="Mars M."/>
            <person name="Palacios J.M."/>
            <person name="Ruiz-Argueso T."/>
            <person name="Rey L."/>
            <person name="Imperial J."/>
        </authorList>
    </citation>
    <scope>NUCLEOTIDE SEQUENCE [LARGE SCALE GENOMIC DNA]</scope>
    <source>
        <strain evidence="10 11">Lmie10</strain>
    </source>
</reference>
<dbReference type="PANTHER" id="PTHR43271">
    <property type="entry name" value="BLL2771 PROTEIN"/>
    <property type="match status" value="1"/>
</dbReference>
<feature type="transmembrane region" description="Helical" evidence="8">
    <location>
        <begin position="373"/>
        <end position="394"/>
    </location>
</feature>
<evidence type="ECO:0000256" key="3">
    <source>
        <dbReference type="ARBA" id="ARBA00022448"/>
    </source>
</evidence>
<evidence type="ECO:0000256" key="1">
    <source>
        <dbReference type="ARBA" id="ARBA00004651"/>
    </source>
</evidence>
<feature type="transmembrane region" description="Helical" evidence="8">
    <location>
        <begin position="348"/>
        <end position="367"/>
    </location>
</feature>
<feature type="transmembrane region" description="Helical" evidence="8">
    <location>
        <begin position="228"/>
        <end position="250"/>
    </location>
</feature>
<comment type="similarity">
    <text evidence="2">Belongs to the major facilitator superfamily.</text>
</comment>
<dbReference type="InterPro" id="IPR011701">
    <property type="entry name" value="MFS"/>
</dbReference>
<evidence type="ECO:0000256" key="5">
    <source>
        <dbReference type="ARBA" id="ARBA00022692"/>
    </source>
</evidence>
<dbReference type="InterPro" id="IPR020846">
    <property type="entry name" value="MFS_dom"/>
</dbReference>
<sequence length="418" mass="43572">MTDLSQSQPVPMHGHHAGTLERTFLIGLIAFLTVVDLFGTQAILPALARAYDVTPAAMGFAVNATTMGMAVACLGVSYFSHGIDRRRGILISLTVLAIPTALLAVAPTLATFMVLRIAQGLCMASAFTLTLAYLGEHCSAADAGGAFAAYITGNVASNLVGRLFAAGLADHLGLPATFVSLAGLNLLGAVIVYVWLTQSAMMTAQDEPGRAPLSIWAEHLRNPLLRPCFAIGFCILFAFIGTFTYVNFVLVREPIAINQMTLGFVYLAFAPSIVTTLLAGRAVQRFGTRPTFWGSLAVAGLGLPLLVVPQLAAVLIGLMLVGIGTFFAQATATGFVSRAATTDRGSASGLYLASYFFGGLVGSAVLGQIFDRLGWAACVTGVGISLLVAAFLAVRLRKTAETTLPRAGGETSVPAALH</sequence>
<keyword evidence="7 8" id="KW-0472">Membrane</keyword>
<accession>A0A5N7MG86</accession>
<evidence type="ECO:0000256" key="8">
    <source>
        <dbReference type="SAM" id="Phobius"/>
    </source>
</evidence>
<keyword evidence="4" id="KW-1003">Cell membrane</keyword>
<feature type="transmembrane region" description="Helical" evidence="8">
    <location>
        <begin position="291"/>
        <end position="308"/>
    </location>
</feature>
<feature type="transmembrane region" description="Helical" evidence="8">
    <location>
        <begin position="56"/>
        <end position="76"/>
    </location>
</feature>
<dbReference type="SUPFAM" id="SSF103473">
    <property type="entry name" value="MFS general substrate transporter"/>
    <property type="match status" value="1"/>
</dbReference>
<dbReference type="GO" id="GO:0022857">
    <property type="term" value="F:transmembrane transporter activity"/>
    <property type="evidence" value="ECO:0007669"/>
    <property type="project" value="InterPro"/>
</dbReference>
<dbReference type="Proteomes" id="UP000403266">
    <property type="component" value="Unassembled WGS sequence"/>
</dbReference>
<feature type="transmembrane region" description="Helical" evidence="8">
    <location>
        <begin position="116"/>
        <end position="135"/>
    </location>
</feature>
<dbReference type="Gene3D" id="1.20.1250.20">
    <property type="entry name" value="MFS general substrate transporter like domains"/>
    <property type="match status" value="1"/>
</dbReference>
<keyword evidence="11" id="KW-1185">Reference proteome</keyword>
<evidence type="ECO:0000256" key="6">
    <source>
        <dbReference type="ARBA" id="ARBA00022989"/>
    </source>
</evidence>
<feature type="transmembrane region" description="Helical" evidence="8">
    <location>
        <begin position="88"/>
        <end position="110"/>
    </location>
</feature>
<dbReference type="PANTHER" id="PTHR43271:SF2">
    <property type="entry name" value="BLL2771 PROTEIN"/>
    <property type="match status" value="1"/>
</dbReference>
<keyword evidence="5 8" id="KW-0812">Transmembrane</keyword>
<protein>
    <submittedName>
        <fullName evidence="10">MFS transporter</fullName>
    </submittedName>
</protein>
<keyword evidence="3" id="KW-0813">Transport</keyword>
<evidence type="ECO:0000256" key="2">
    <source>
        <dbReference type="ARBA" id="ARBA00008335"/>
    </source>
</evidence>
<feature type="domain" description="Major facilitator superfamily (MFS) profile" evidence="9">
    <location>
        <begin position="22"/>
        <end position="401"/>
    </location>
</feature>
<feature type="transmembrane region" description="Helical" evidence="8">
    <location>
        <begin position="314"/>
        <end position="336"/>
    </location>
</feature>
<dbReference type="AlphaFoldDB" id="A0A5N7MG86"/>
<name>A0A5N7MG86_9HYPH</name>
<evidence type="ECO:0000313" key="11">
    <source>
        <dbReference type="Proteomes" id="UP000403266"/>
    </source>
</evidence>
<dbReference type="RefSeq" id="WP_152711445.1">
    <property type="nucleotide sequence ID" value="NZ_VOSJ01000025.1"/>
</dbReference>
<feature type="transmembrane region" description="Helical" evidence="8">
    <location>
        <begin position="24"/>
        <end position="44"/>
    </location>
</feature>
<evidence type="ECO:0000313" key="10">
    <source>
        <dbReference type="EMBL" id="MPR25680.1"/>
    </source>
</evidence>
<evidence type="ECO:0000259" key="9">
    <source>
        <dbReference type="PROSITE" id="PS50850"/>
    </source>
</evidence>
<dbReference type="PROSITE" id="PS50850">
    <property type="entry name" value="MFS"/>
    <property type="match status" value="1"/>
</dbReference>
<dbReference type="EMBL" id="VOSK01000029">
    <property type="protein sequence ID" value="MPR25680.1"/>
    <property type="molecule type" value="Genomic_DNA"/>
</dbReference>
<dbReference type="GO" id="GO:0005886">
    <property type="term" value="C:plasma membrane"/>
    <property type="evidence" value="ECO:0007669"/>
    <property type="project" value="UniProtKB-SubCell"/>
</dbReference>
<feature type="transmembrane region" description="Helical" evidence="8">
    <location>
        <begin position="256"/>
        <end position="279"/>
    </location>
</feature>
<feature type="transmembrane region" description="Helical" evidence="8">
    <location>
        <begin position="147"/>
        <end position="168"/>
    </location>
</feature>
<keyword evidence="6 8" id="KW-1133">Transmembrane helix</keyword>
<dbReference type="OrthoDB" id="63984at2"/>
<comment type="subcellular location">
    <subcellularLocation>
        <location evidence="1">Cell membrane</location>
        <topology evidence="1">Multi-pass membrane protein</topology>
    </subcellularLocation>
</comment>
<gene>
    <name evidence="10" type="ORF">FS320_10655</name>
</gene>
<comment type="caution">
    <text evidence="10">The sequence shown here is derived from an EMBL/GenBank/DDBJ whole genome shotgun (WGS) entry which is preliminary data.</text>
</comment>
<proteinExistence type="inferred from homology"/>
<organism evidence="10 11">
    <name type="scientific">Microvirga tunisiensis</name>
    <dbReference type="NCBI Taxonomy" id="2108360"/>
    <lineage>
        <taxon>Bacteria</taxon>
        <taxon>Pseudomonadati</taxon>
        <taxon>Pseudomonadota</taxon>
        <taxon>Alphaproteobacteria</taxon>
        <taxon>Hyphomicrobiales</taxon>
        <taxon>Methylobacteriaceae</taxon>
        <taxon>Microvirga</taxon>
    </lineage>
</organism>
<evidence type="ECO:0000256" key="7">
    <source>
        <dbReference type="ARBA" id="ARBA00023136"/>
    </source>
</evidence>
<evidence type="ECO:0000256" key="4">
    <source>
        <dbReference type="ARBA" id="ARBA00022475"/>
    </source>
</evidence>
<dbReference type="InterPro" id="IPR036259">
    <property type="entry name" value="MFS_trans_sf"/>
</dbReference>
<feature type="transmembrane region" description="Helical" evidence="8">
    <location>
        <begin position="174"/>
        <end position="196"/>
    </location>
</feature>